<gene>
    <name evidence="1" type="ORF">COCON_G00184810</name>
</gene>
<dbReference type="AlphaFoldDB" id="A0A9Q1D2L3"/>
<dbReference type="EMBL" id="JAFJMO010000014">
    <property type="protein sequence ID" value="KAJ8256329.1"/>
    <property type="molecule type" value="Genomic_DNA"/>
</dbReference>
<sequence>MSRVETPHSQHTTEFLWALLTACSGPWPMVVFGTPAEVQTGGSVVLIACITPHRAPRSASCSRYPSSCSSPDLSHILHESGPQALSAFAGRLGAPFGPFLHPRSSAHRSAGGTALMRPDGAPSRWDCGRRLAGYYQQTAVSPLRHPPGSANAPILVIAKEGLGVALARGRRTRRRICVPTGPGPVLCLHSPSACALPQVGGPCPARPSARPAQRPRSLSWSYGADEPGRKVLQAEAIAAWAPAPCPSPSLLVTHTTPAHMDVI</sequence>
<evidence type="ECO:0000313" key="2">
    <source>
        <dbReference type="Proteomes" id="UP001152803"/>
    </source>
</evidence>
<organism evidence="1 2">
    <name type="scientific">Conger conger</name>
    <name type="common">Conger eel</name>
    <name type="synonym">Muraena conger</name>
    <dbReference type="NCBI Taxonomy" id="82655"/>
    <lineage>
        <taxon>Eukaryota</taxon>
        <taxon>Metazoa</taxon>
        <taxon>Chordata</taxon>
        <taxon>Craniata</taxon>
        <taxon>Vertebrata</taxon>
        <taxon>Euteleostomi</taxon>
        <taxon>Actinopterygii</taxon>
        <taxon>Neopterygii</taxon>
        <taxon>Teleostei</taxon>
        <taxon>Anguilliformes</taxon>
        <taxon>Congridae</taxon>
        <taxon>Conger</taxon>
    </lineage>
</organism>
<name>A0A9Q1D2L3_CONCO</name>
<comment type="caution">
    <text evidence="1">The sequence shown here is derived from an EMBL/GenBank/DDBJ whole genome shotgun (WGS) entry which is preliminary data.</text>
</comment>
<evidence type="ECO:0000313" key="1">
    <source>
        <dbReference type="EMBL" id="KAJ8256329.1"/>
    </source>
</evidence>
<proteinExistence type="predicted"/>
<accession>A0A9Q1D2L3</accession>
<dbReference type="Proteomes" id="UP001152803">
    <property type="component" value="Unassembled WGS sequence"/>
</dbReference>
<keyword evidence="2" id="KW-1185">Reference proteome</keyword>
<reference evidence="1" key="1">
    <citation type="journal article" date="2023" name="Science">
        <title>Genome structures resolve the early diversification of teleost fishes.</title>
        <authorList>
            <person name="Parey E."/>
            <person name="Louis A."/>
            <person name="Montfort J."/>
            <person name="Bouchez O."/>
            <person name="Roques C."/>
            <person name="Iampietro C."/>
            <person name="Lluch J."/>
            <person name="Castinel A."/>
            <person name="Donnadieu C."/>
            <person name="Desvignes T."/>
            <person name="Floi Bucao C."/>
            <person name="Jouanno E."/>
            <person name="Wen M."/>
            <person name="Mejri S."/>
            <person name="Dirks R."/>
            <person name="Jansen H."/>
            <person name="Henkel C."/>
            <person name="Chen W.J."/>
            <person name="Zahm M."/>
            <person name="Cabau C."/>
            <person name="Klopp C."/>
            <person name="Thompson A.W."/>
            <person name="Robinson-Rechavi M."/>
            <person name="Braasch I."/>
            <person name="Lecointre G."/>
            <person name="Bobe J."/>
            <person name="Postlethwait J.H."/>
            <person name="Berthelot C."/>
            <person name="Roest Crollius H."/>
            <person name="Guiguen Y."/>
        </authorList>
    </citation>
    <scope>NUCLEOTIDE SEQUENCE</scope>
    <source>
        <strain evidence="1">Concon-B</strain>
    </source>
</reference>
<protein>
    <submittedName>
        <fullName evidence="1">Uncharacterized protein</fullName>
    </submittedName>
</protein>